<keyword evidence="3" id="KW-1185">Reference proteome</keyword>
<dbReference type="InterPro" id="IPR029491">
    <property type="entry name" value="Helicase_HTH"/>
</dbReference>
<proteinExistence type="predicted"/>
<evidence type="ECO:0000259" key="1">
    <source>
        <dbReference type="Pfam" id="PF14493"/>
    </source>
</evidence>
<evidence type="ECO:0000313" key="2">
    <source>
        <dbReference type="EMBL" id="CAB4024308.1"/>
    </source>
</evidence>
<organism evidence="2 3">
    <name type="scientific">Paramuricea clavata</name>
    <name type="common">Red gorgonian</name>
    <name type="synonym">Violescent sea-whip</name>
    <dbReference type="NCBI Taxonomy" id="317549"/>
    <lineage>
        <taxon>Eukaryota</taxon>
        <taxon>Metazoa</taxon>
        <taxon>Cnidaria</taxon>
        <taxon>Anthozoa</taxon>
        <taxon>Octocorallia</taxon>
        <taxon>Malacalcyonacea</taxon>
        <taxon>Plexauridae</taxon>
        <taxon>Paramuricea</taxon>
    </lineage>
</organism>
<dbReference type="EMBL" id="CACRXK020012953">
    <property type="protein sequence ID" value="CAB4024308.1"/>
    <property type="molecule type" value="Genomic_DNA"/>
</dbReference>
<comment type="caution">
    <text evidence="2">The sequence shown here is derived from an EMBL/GenBank/DDBJ whole genome shotgun (WGS) entry which is preliminary data.</text>
</comment>
<gene>
    <name evidence="2" type="ORF">PACLA_8A025671</name>
</gene>
<reference evidence="2" key="1">
    <citation type="submission" date="2020-04" db="EMBL/GenBank/DDBJ databases">
        <authorList>
            <person name="Alioto T."/>
            <person name="Alioto T."/>
            <person name="Gomez Garrido J."/>
        </authorList>
    </citation>
    <scope>NUCLEOTIDE SEQUENCE</scope>
    <source>
        <strain evidence="2">A484AB</strain>
    </source>
</reference>
<accession>A0A6S7J1S0</accession>
<dbReference type="Proteomes" id="UP001152795">
    <property type="component" value="Unassembled WGS sequence"/>
</dbReference>
<evidence type="ECO:0000313" key="3">
    <source>
        <dbReference type="Proteomes" id="UP001152795"/>
    </source>
</evidence>
<sequence length="133" mass="14734">MTSVKPNDVHVKGKNIQALKAPYSPNRPSPKKIEAMKIFIKQQLCSFETIARMLNVAIATAEVYTIDGYCSGAPVSYKDLALKLNLGAEDMDVIASQLQKDNDGLRIVQDALKNTYSYNQIRLVLAAMIRGEM</sequence>
<dbReference type="AlphaFoldDB" id="A0A6S7J1S0"/>
<dbReference type="OrthoDB" id="5959916at2759"/>
<feature type="domain" description="Helicase Helix-turn-helix" evidence="1">
    <location>
        <begin position="42"/>
        <end position="125"/>
    </location>
</feature>
<dbReference type="Pfam" id="PF14493">
    <property type="entry name" value="HTH_40"/>
    <property type="match status" value="1"/>
</dbReference>
<name>A0A6S7J1S0_PARCT</name>
<protein>
    <recommendedName>
        <fullName evidence="1">Helicase Helix-turn-helix domain-containing protein</fullName>
    </recommendedName>
</protein>